<evidence type="ECO:0000256" key="1">
    <source>
        <dbReference type="SAM" id="Phobius"/>
    </source>
</evidence>
<feature type="transmembrane region" description="Helical" evidence="1">
    <location>
        <begin position="86"/>
        <end position="112"/>
    </location>
</feature>
<organism evidence="2">
    <name type="scientific">viral metagenome</name>
    <dbReference type="NCBI Taxonomy" id="1070528"/>
    <lineage>
        <taxon>unclassified sequences</taxon>
        <taxon>metagenomes</taxon>
        <taxon>organismal metagenomes</taxon>
    </lineage>
</organism>
<protein>
    <submittedName>
        <fullName evidence="2">Uncharacterized protein</fullName>
    </submittedName>
</protein>
<name>A0A6C0JJ91_9ZZZZ</name>
<reference evidence="2" key="1">
    <citation type="journal article" date="2020" name="Nature">
        <title>Giant virus diversity and host interactions through global metagenomics.</title>
        <authorList>
            <person name="Schulz F."/>
            <person name="Roux S."/>
            <person name="Paez-Espino D."/>
            <person name="Jungbluth S."/>
            <person name="Walsh D.A."/>
            <person name="Denef V.J."/>
            <person name="McMahon K.D."/>
            <person name="Konstantinidis K.T."/>
            <person name="Eloe-Fadrosh E.A."/>
            <person name="Kyrpides N.C."/>
            <person name="Woyke T."/>
        </authorList>
    </citation>
    <scope>NUCLEOTIDE SEQUENCE</scope>
    <source>
        <strain evidence="2">GVMAG-M-3300027708-5</strain>
    </source>
</reference>
<keyword evidence="1" id="KW-1133">Transmembrane helix</keyword>
<dbReference type="EMBL" id="MN740405">
    <property type="protein sequence ID" value="QHU04856.1"/>
    <property type="molecule type" value="Genomic_DNA"/>
</dbReference>
<proteinExistence type="predicted"/>
<feature type="transmembrane region" description="Helical" evidence="1">
    <location>
        <begin position="58"/>
        <end position="80"/>
    </location>
</feature>
<evidence type="ECO:0000313" key="2">
    <source>
        <dbReference type="EMBL" id="QHU04856.1"/>
    </source>
</evidence>
<dbReference type="AlphaFoldDB" id="A0A6C0JJ91"/>
<sequence length="220" mass="24526">MPDIGEAFDLLGKIINFMITIPARVANLVIGATNIILGIAVTTAHLAEIVPMFSIDILNLLGYMFEFVKTYTVCSVYFIANAKRCVLYYIIEMIGFILYMPVRIFLLILNAIGINLYPYEHKVWNGLEQLDHIIVGAAGFHIIYWPKSIRDQCFNCKRLKIDVLMERAGDISGDFFVKAPELLKSAIRLFTVGAGELGQIFSGGSPPMPPAPEIKASDFM</sequence>
<accession>A0A6C0JJ91</accession>
<keyword evidence="1" id="KW-0472">Membrane</keyword>
<feature type="transmembrane region" description="Helical" evidence="1">
    <location>
        <begin position="25"/>
        <end position="46"/>
    </location>
</feature>
<keyword evidence="1" id="KW-0812">Transmembrane</keyword>